<organism evidence="3 4">
    <name type="scientific">Chironomus riparius</name>
    <dbReference type="NCBI Taxonomy" id="315576"/>
    <lineage>
        <taxon>Eukaryota</taxon>
        <taxon>Metazoa</taxon>
        <taxon>Ecdysozoa</taxon>
        <taxon>Arthropoda</taxon>
        <taxon>Hexapoda</taxon>
        <taxon>Insecta</taxon>
        <taxon>Pterygota</taxon>
        <taxon>Neoptera</taxon>
        <taxon>Endopterygota</taxon>
        <taxon>Diptera</taxon>
        <taxon>Nematocera</taxon>
        <taxon>Chironomoidea</taxon>
        <taxon>Chironomidae</taxon>
        <taxon>Chironominae</taxon>
        <taxon>Chironomus</taxon>
    </lineage>
</organism>
<dbReference type="PANTHER" id="PTHR13633:SF3">
    <property type="entry name" value="MITOCHONDRIAL TRANSCRIPTION RESCUE FACTOR 1"/>
    <property type="match status" value="1"/>
</dbReference>
<evidence type="ECO:0000313" key="4">
    <source>
        <dbReference type="Proteomes" id="UP001153620"/>
    </source>
</evidence>
<name>A0A9N9S0B6_9DIPT</name>
<dbReference type="GO" id="GO:0003723">
    <property type="term" value="F:RNA binding"/>
    <property type="evidence" value="ECO:0007669"/>
    <property type="project" value="UniProtKB-KW"/>
</dbReference>
<accession>A0A9N9S0B6</accession>
<dbReference type="SUPFAM" id="SSF55174">
    <property type="entry name" value="Alpha-L RNA-binding motif"/>
    <property type="match status" value="1"/>
</dbReference>
<dbReference type="GO" id="GO:1903108">
    <property type="term" value="P:regulation of mitochondrial transcription"/>
    <property type="evidence" value="ECO:0007669"/>
    <property type="project" value="TreeGrafter"/>
</dbReference>
<keyword evidence="4" id="KW-1185">Reference proteome</keyword>
<gene>
    <name evidence="3" type="ORF">CHIRRI_LOCUS9831</name>
</gene>
<reference evidence="3" key="2">
    <citation type="submission" date="2022-10" db="EMBL/GenBank/DDBJ databases">
        <authorList>
            <consortium name="ENA_rothamsted_submissions"/>
            <consortium name="culmorum"/>
            <person name="King R."/>
        </authorList>
    </citation>
    <scope>NUCLEOTIDE SEQUENCE</scope>
</reference>
<protein>
    <recommendedName>
        <fullName evidence="2">Mitochondrial transcription rescue factor 1 C-terminal domain-containing protein</fullName>
    </recommendedName>
</protein>
<dbReference type="EMBL" id="OU895879">
    <property type="protein sequence ID" value="CAG9806979.1"/>
    <property type="molecule type" value="Genomic_DNA"/>
</dbReference>
<evidence type="ECO:0000313" key="3">
    <source>
        <dbReference type="EMBL" id="CAG9806979.1"/>
    </source>
</evidence>
<proteinExistence type="predicted"/>
<feature type="domain" description="Mitochondrial transcription rescue factor 1 C-terminal" evidence="2">
    <location>
        <begin position="95"/>
        <end position="192"/>
    </location>
</feature>
<dbReference type="PROSITE" id="PS50889">
    <property type="entry name" value="S4"/>
    <property type="match status" value="1"/>
</dbReference>
<dbReference type="GO" id="GO:0005739">
    <property type="term" value="C:mitochondrion"/>
    <property type="evidence" value="ECO:0007669"/>
    <property type="project" value="TreeGrafter"/>
</dbReference>
<dbReference type="Pfam" id="PF25818">
    <property type="entry name" value="MTRES1_C"/>
    <property type="match status" value="1"/>
</dbReference>
<dbReference type="PANTHER" id="PTHR13633">
    <property type="entry name" value="MITOCHONDRIAL TRANSCRIPTION RESCUE FACTOR 1"/>
    <property type="match status" value="1"/>
</dbReference>
<reference evidence="3" key="1">
    <citation type="submission" date="2022-01" db="EMBL/GenBank/DDBJ databases">
        <authorList>
            <person name="King R."/>
        </authorList>
    </citation>
    <scope>NUCLEOTIDE SEQUENCE</scope>
</reference>
<dbReference type="Proteomes" id="UP001153620">
    <property type="component" value="Chromosome 3"/>
</dbReference>
<keyword evidence="1" id="KW-0694">RNA-binding</keyword>
<dbReference type="AlphaFoldDB" id="A0A9N9S0B6"/>
<sequence>MALKNFSRFSQLYFNSILRSSSITSNALSRSFITLTINNKSYPALKNGTNSISLVCEQKRYKYDKKGSTKQSAEVDSDDELSEFDDVDKQKIAKIKVQSLRADLLLKVALGIARNKIEASFYEGKIRLNGKKLSKKSVHCNEGDVLDIIKGDSPTNSEHFVIGRLEILSVETDGEEFIYLTVKRFKSLTVEKEEFKHHQ</sequence>
<evidence type="ECO:0000256" key="1">
    <source>
        <dbReference type="PROSITE-ProRule" id="PRU00182"/>
    </source>
</evidence>
<evidence type="ECO:0000259" key="2">
    <source>
        <dbReference type="Pfam" id="PF25818"/>
    </source>
</evidence>
<dbReference type="OrthoDB" id="4150at2759"/>
<dbReference type="InterPro" id="IPR057896">
    <property type="entry name" value="MTRES1_C"/>
</dbReference>